<protein>
    <submittedName>
        <fullName evidence="1">AlNc14C7G968 protein</fullName>
    </submittedName>
</protein>
<dbReference type="AlphaFoldDB" id="F0W1K1"/>
<reference evidence="1" key="1">
    <citation type="journal article" date="2011" name="PLoS Biol.">
        <title>Gene gain and loss during evolution of obligate parasitism in the white rust pathogen of Arabidopsis thaliana.</title>
        <authorList>
            <person name="Kemen E."/>
            <person name="Gardiner A."/>
            <person name="Schultz-Larsen T."/>
            <person name="Kemen A.C."/>
            <person name="Balmuth A.L."/>
            <person name="Robert-Seilaniantz A."/>
            <person name="Bailey K."/>
            <person name="Holub E."/>
            <person name="Studholme D.J."/>
            <person name="Maclean D."/>
            <person name="Jones J.D."/>
        </authorList>
    </citation>
    <scope>NUCLEOTIDE SEQUENCE</scope>
</reference>
<accession>F0W1K1</accession>
<dbReference type="EMBL" id="FR824052">
    <property type="protein sequence ID" value="CCA14930.1"/>
    <property type="molecule type" value="Genomic_DNA"/>
</dbReference>
<evidence type="ECO:0000313" key="1">
    <source>
        <dbReference type="EMBL" id="CCA14930.1"/>
    </source>
</evidence>
<sequence>MPTDHLKPIAHIGKKKKQEYKLVCLAQSYRDAKDECKTCLRQELDAKSLGEFLFVSERGVYFSYVLRSSHYKSGIATNCEKNGFCTDLKHKEYRDDSCQDFSETRVSKSGQLNKWVKKLSFWKSQKNGKTQKLPMLSHCVEATPAPGDPKRGLSRHDRMLGCMKCLERVVTGLVHWMNVGAFFEPSAFLLITSKAKGIKWNICPDKCHSLQVTSIANCHEYYQKQLDTSPIGDQIYVNMEEPERENITLDYYSECVVAHYRSEHVEECSECLQSIFEVPAVRLSRISSLVSPKPDQKTKLTKCITTSDRLGCKKLVFVPNDMCVYELTLVARFNRVPSAHFNPPQMKIFSLRKYWFLQKHMSDAGIISNPSGRHATVVLATYPHIECLKCLALVHEVLMVSTEKGYVWMIEPKDGARLCGCESIDTKSKVENLHIHSLRAISAIEVYAHIDDSHSWIGKLHPSNIPLNILPKNLQWET</sequence>
<gene>
    <name evidence="1" type="primary">AlNc14C7G968</name>
    <name evidence="1" type="ORF">ALNC14_010730</name>
</gene>
<proteinExistence type="predicted"/>
<organism evidence="1">
    <name type="scientific">Albugo laibachii Nc14</name>
    <dbReference type="NCBI Taxonomy" id="890382"/>
    <lineage>
        <taxon>Eukaryota</taxon>
        <taxon>Sar</taxon>
        <taxon>Stramenopiles</taxon>
        <taxon>Oomycota</taxon>
        <taxon>Peronosporomycetes</taxon>
        <taxon>Albuginales</taxon>
        <taxon>Albuginaceae</taxon>
        <taxon>Albugo</taxon>
    </lineage>
</organism>
<name>F0W1K1_9STRA</name>
<reference evidence="1" key="2">
    <citation type="submission" date="2011-02" db="EMBL/GenBank/DDBJ databases">
        <authorList>
            <person name="MacLean D."/>
        </authorList>
    </citation>
    <scope>NUCLEOTIDE SEQUENCE</scope>
</reference>
<dbReference type="HOGENOM" id="CLU_472848_0_0_1"/>